<proteinExistence type="predicted"/>
<dbReference type="InterPro" id="IPR041491">
    <property type="entry name" value="TRPM_SLOG"/>
</dbReference>
<dbReference type="Pfam" id="PF18139">
    <property type="entry name" value="LSDAT_euk"/>
    <property type="match status" value="1"/>
</dbReference>
<feature type="domain" description="TRPM tetramerisation" evidence="11">
    <location>
        <begin position="1277"/>
        <end position="1332"/>
    </location>
</feature>
<keyword evidence="5" id="KW-0406">Ion transport</keyword>
<evidence type="ECO:0000256" key="4">
    <source>
        <dbReference type="ARBA" id="ARBA00022989"/>
    </source>
</evidence>
<evidence type="ECO:0000256" key="1">
    <source>
        <dbReference type="ARBA" id="ARBA00004141"/>
    </source>
</evidence>
<dbReference type="GO" id="GO:0005886">
    <property type="term" value="C:plasma membrane"/>
    <property type="evidence" value="ECO:0007669"/>
    <property type="project" value="TreeGrafter"/>
</dbReference>
<feature type="compositionally biased region" description="Low complexity" evidence="8">
    <location>
        <begin position="1742"/>
        <end position="1761"/>
    </location>
</feature>
<dbReference type="Pfam" id="PF16519">
    <property type="entry name" value="TRPM_tetra"/>
    <property type="match status" value="1"/>
</dbReference>
<feature type="transmembrane region" description="Helical" evidence="9">
    <location>
        <begin position="1044"/>
        <end position="1061"/>
    </location>
</feature>
<dbReference type="EMBL" id="JAPTSV010000013">
    <property type="protein sequence ID" value="KAJ1521079.1"/>
    <property type="molecule type" value="Genomic_DNA"/>
</dbReference>
<gene>
    <name evidence="14" type="ORF">ONE63_002785</name>
</gene>
<organism evidence="14 15">
    <name type="scientific">Megalurothrips usitatus</name>
    <name type="common">bean blossom thrips</name>
    <dbReference type="NCBI Taxonomy" id="439358"/>
    <lineage>
        <taxon>Eukaryota</taxon>
        <taxon>Metazoa</taxon>
        <taxon>Ecdysozoa</taxon>
        <taxon>Arthropoda</taxon>
        <taxon>Hexapoda</taxon>
        <taxon>Insecta</taxon>
        <taxon>Pterygota</taxon>
        <taxon>Neoptera</taxon>
        <taxon>Paraneoptera</taxon>
        <taxon>Thysanoptera</taxon>
        <taxon>Terebrantia</taxon>
        <taxon>Thripoidea</taxon>
        <taxon>Thripidae</taxon>
        <taxon>Megalurothrips</taxon>
    </lineage>
</organism>
<name>A0AAV7X5A7_9NEOP</name>
<dbReference type="PANTHER" id="PTHR13800">
    <property type="entry name" value="TRANSIENT RECEPTOR POTENTIAL CATION CHANNEL, SUBFAMILY M, MEMBER 6"/>
    <property type="match status" value="1"/>
</dbReference>
<feature type="compositionally biased region" description="Pro residues" evidence="8">
    <location>
        <begin position="1"/>
        <end position="10"/>
    </location>
</feature>
<reference evidence="14" key="1">
    <citation type="submission" date="2022-12" db="EMBL/GenBank/DDBJ databases">
        <title>Chromosome-level genome assembly of the bean flower thrips Megalurothrips usitatus.</title>
        <authorList>
            <person name="Ma L."/>
            <person name="Liu Q."/>
            <person name="Li H."/>
            <person name="Cai W."/>
        </authorList>
    </citation>
    <scope>NUCLEOTIDE SEQUENCE</scope>
    <source>
        <strain evidence="14">Cailab_2022a</strain>
    </source>
</reference>
<keyword evidence="4 9" id="KW-1133">Transmembrane helix</keyword>
<feature type="compositionally biased region" description="Basic and acidic residues" evidence="8">
    <location>
        <begin position="1374"/>
        <end position="1396"/>
    </location>
</feature>
<dbReference type="Pfam" id="PF25508">
    <property type="entry name" value="TRPM2"/>
    <property type="match status" value="1"/>
</dbReference>
<dbReference type="InterPro" id="IPR037162">
    <property type="entry name" value="TRPM_tetra_sf"/>
</dbReference>
<keyword evidence="7" id="KW-0407">Ion channel</keyword>
<evidence type="ECO:0000256" key="6">
    <source>
        <dbReference type="ARBA" id="ARBA00023136"/>
    </source>
</evidence>
<evidence type="ECO:0000256" key="5">
    <source>
        <dbReference type="ARBA" id="ARBA00023065"/>
    </source>
</evidence>
<feature type="region of interest" description="Disordered" evidence="8">
    <location>
        <begin position="812"/>
        <end position="849"/>
    </location>
</feature>
<dbReference type="Gene3D" id="1.20.5.1010">
    <property type="entry name" value="TRPM, tetramerisation domain"/>
    <property type="match status" value="1"/>
</dbReference>
<evidence type="ECO:0000259" key="13">
    <source>
        <dbReference type="Pfam" id="PF25508"/>
    </source>
</evidence>
<keyword evidence="6 9" id="KW-0472">Membrane</keyword>
<feature type="compositionally biased region" description="Low complexity" evidence="8">
    <location>
        <begin position="11"/>
        <end position="25"/>
    </location>
</feature>
<feature type="compositionally biased region" description="Basic and acidic residues" evidence="8">
    <location>
        <begin position="1545"/>
        <end position="1558"/>
    </location>
</feature>
<dbReference type="InterPro" id="IPR005821">
    <property type="entry name" value="Ion_trans_dom"/>
</dbReference>
<evidence type="ECO:0000256" key="7">
    <source>
        <dbReference type="ARBA" id="ARBA00023303"/>
    </source>
</evidence>
<dbReference type="PANTHER" id="PTHR13800:SF1">
    <property type="entry name" value="TRANSIENT RECEPTOR POTENTIAL CATION CHANNEL TRPM"/>
    <property type="match status" value="1"/>
</dbReference>
<evidence type="ECO:0000256" key="9">
    <source>
        <dbReference type="SAM" id="Phobius"/>
    </source>
</evidence>
<feature type="transmembrane region" description="Helical" evidence="9">
    <location>
        <begin position="1008"/>
        <end position="1032"/>
    </location>
</feature>
<evidence type="ECO:0000313" key="15">
    <source>
        <dbReference type="Proteomes" id="UP001075354"/>
    </source>
</evidence>
<dbReference type="InterPro" id="IPR057366">
    <property type="entry name" value="TRPM-like"/>
</dbReference>
<protein>
    <recommendedName>
        <fullName evidence="16">Transient receptor potential cation channel trpm</fullName>
    </recommendedName>
</protein>
<evidence type="ECO:0000313" key="14">
    <source>
        <dbReference type="EMBL" id="KAJ1521079.1"/>
    </source>
</evidence>
<feature type="compositionally biased region" description="Pro residues" evidence="8">
    <location>
        <begin position="1787"/>
        <end position="1796"/>
    </location>
</feature>
<evidence type="ECO:0000259" key="12">
    <source>
        <dbReference type="Pfam" id="PF18139"/>
    </source>
</evidence>
<feature type="region of interest" description="Disordered" evidence="8">
    <location>
        <begin position="1742"/>
        <end position="1840"/>
    </location>
</feature>
<dbReference type="GO" id="GO:0051262">
    <property type="term" value="P:protein tetramerization"/>
    <property type="evidence" value="ECO:0007669"/>
    <property type="project" value="InterPro"/>
</dbReference>
<keyword evidence="15" id="KW-1185">Reference proteome</keyword>
<evidence type="ECO:0000256" key="2">
    <source>
        <dbReference type="ARBA" id="ARBA00022448"/>
    </source>
</evidence>
<feature type="region of interest" description="Disordered" evidence="8">
    <location>
        <begin position="1341"/>
        <end position="1415"/>
    </location>
</feature>
<dbReference type="GO" id="GO:0005261">
    <property type="term" value="F:monoatomic cation channel activity"/>
    <property type="evidence" value="ECO:0007669"/>
    <property type="project" value="TreeGrafter"/>
</dbReference>
<feature type="domain" description="TRPM SLOG" evidence="12">
    <location>
        <begin position="162"/>
        <end position="432"/>
    </location>
</feature>
<dbReference type="GO" id="GO:0030001">
    <property type="term" value="P:metal ion transport"/>
    <property type="evidence" value="ECO:0007669"/>
    <property type="project" value="TreeGrafter"/>
</dbReference>
<dbReference type="Proteomes" id="UP001075354">
    <property type="component" value="Chromosome 13"/>
</dbReference>
<feature type="domain" description="Ion transport" evidence="10">
    <location>
        <begin position="954"/>
        <end position="1185"/>
    </location>
</feature>
<sequence length="1840" mass="205346">MEARPPPPSLSPRGSPSPTLSAASTAERGGVGLVLPPSCGDLLLAPKCVPDEPVGAARHRPPRARFQSVCRRVLWPRSRETHTRSWVEASFHKRECVKYIPNPKDDFRCFCGLLPEHHRAGASASGSESPSDLWTAARCTVTSPTDAYGTVEFQGGPHSVKAQYVRLAHDTRPDQILQLFTREWSLELPKLLITVHGGKANFELQPRLKKVLRKGLLRAAKTTGAWIFTGGTNTGVTRQVGDALVSERSQRGPGPGRVVSIGIAPWGIVEGNRELVARGREVPYHAIASPRSRMAVLNPRHAYFLMVDNGTSGRYGAEVVLRRKLEKYISMQKLNPNTHCSTPVVCLVIEGGTNTIRAVLEYVTDSPPVPVVVCDGSGRAADLIAFTHKYASENGEQSVLENMKEYLISTIMRIFEVGPEQAECLYQELLACTRKKHLITVFRMSDRQDVAPELDQTILTALFKSQHLSPSEQLQLALTWNRVDIARSEIFVYGQEWPPGALEEAMMQALEHDRLDFVKLLLENGVSMRKFLTIPRLEELYNSKNGPSNTLGYILRDVRPHIPRGYVYTLHDIGLVINKLMGGAYRAQYTRRKFRMIYTKVMKKSPHVQRNSSSFIRYVGNQNATLSLLAETLPSSPDMPYFDHPFNELLTWAVLTKRQQMALLMWQHGEEALAKALVAAKLYKAMAHEAAEDDLEAEVYEELRSYGKEFENIALELLDFCYRQDDDQTQKLLTCELQNWSGQTCLSLAVSANHRALLAHPCSQIILADLWMGGLRTRKNTNLKVILGLLCPAYITQLEFKSREELQLMPQTEEEHQLGLEEDEDESVEGGAAGGTRADPTLHRNTEPDIEKKNIARMLSMRAKQTIEKPPTSVLVTKPKKKPQVLIMDPGPRESVVTENGKVVLDDGQLNPLLQFPYDHYDLKKEERPLKLRKKLYEFYTAPISKFWGHSIAYMVFLFTFSYVVLVRMPASPSWSELYVIGYITAFGGEKIRELLSAEPVGLRHKLAVWAWNMWNPCDIAVVFFFLAGLVLRLQSKLMSVGRLLFCVDIIYWYLRIFTILSVNKYLGPLVTMMDKMVKNMIYFVVLLLVVLVSFGVCRQAILNPDKDANWGLIKDIFYQGEVFADGIDPPCGEGLDEDGKPLTPCHTGRWVSPVVMALYLLVANILLINLLIAVFNNIFNEVNAISHQVWMFQRFTVVMEYEQKPVLPPPFIIISHLYLLVKYVLRKVRGQRSETYDNGLKLFLETDDLERLHDFEEECVEGYFREKDMKLQVSMEERVKSINERVDHISQKVEDVIQKENAHSAAYQNLEFLLRKLEELSDQTVSHLGVIHRFMATQGRDAPSLNAPFPMTLSGSAQDVGQGQGSPSLPDGTRPRRFSDRSDLEGQTAQRERGASETSGSANELTALGHTLGPPFVQPFAQPFGQPFGQPYPRRRPVRSWTEVRAERSGDILEPLALSAKQGVLVEEGQEEEEDDDSIESDLDDLADMAAPPAVAVVPAGCGAAAAVPPAVPPRVQRVRKTSEVEWPRRVRGRERSQSLGGDDLDKNNEGELETRFMRTQSQSEGSAPPPGYFPPRRQLSQTHSEPEGGAGGPGPALSGVLAVSGTLEAHPRVKVLPSSRAALRTMHTEYTSITDELETVCGLLSPSRTEQLSLGDAALLAHRTRHASEMSNPEMAMFLEKETLRDAEESDYQLMSDLIQHRYHEEEEEGDDPVAQLDRERFGNNAFFLTVTDETALESGAAAGARRASMVRSAAVEGAGPRRRPPSPRRSSTRPASSAAASATPPSPRRPPPASAASPTATRRRCARRRRGSAGGPRGVRGRVVRLAVTSSDVLSVQ</sequence>
<feature type="compositionally biased region" description="Low complexity" evidence="8">
    <location>
        <begin position="1771"/>
        <end position="1786"/>
    </location>
</feature>
<evidence type="ECO:0000256" key="3">
    <source>
        <dbReference type="ARBA" id="ARBA00022692"/>
    </source>
</evidence>
<dbReference type="InterPro" id="IPR050927">
    <property type="entry name" value="TRPM"/>
</dbReference>
<comment type="caution">
    <text evidence="14">The sequence shown here is derived from an EMBL/GenBank/DDBJ whole genome shotgun (WGS) entry which is preliminary data.</text>
</comment>
<feature type="transmembrane region" description="Helical" evidence="9">
    <location>
        <begin position="1081"/>
        <end position="1098"/>
    </location>
</feature>
<feature type="transmembrane region" description="Helical" evidence="9">
    <location>
        <begin position="1158"/>
        <end position="1180"/>
    </location>
</feature>
<feature type="compositionally biased region" description="Polar residues" evidence="8">
    <location>
        <begin position="1831"/>
        <end position="1840"/>
    </location>
</feature>
<feature type="region of interest" description="Disordered" evidence="8">
    <location>
        <begin position="1506"/>
        <end position="1601"/>
    </location>
</feature>
<evidence type="ECO:0008006" key="16">
    <source>
        <dbReference type="Google" id="ProtNLM"/>
    </source>
</evidence>
<feature type="compositionally biased region" description="Basic and acidic residues" evidence="8">
    <location>
        <begin position="1522"/>
        <end position="1538"/>
    </location>
</feature>
<dbReference type="Pfam" id="PF00520">
    <property type="entry name" value="Ion_trans"/>
    <property type="match status" value="1"/>
</dbReference>
<feature type="transmembrane region" description="Helical" evidence="9">
    <location>
        <begin position="978"/>
        <end position="996"/>
    </location>
</feature>
<feature type="transmembrane region" description="Helical" evidence="9">
    <location>
        <begin position="947"/>
        <end position="966"/>
    </location>
</feature>
<keyword evidence="2" id="KW-0813">Transport</keyword>
<feature type="domain" description="TRPM-like" evidence="13">
    <location>
        <begin position="489"/>
        <end position="760"/>
    </location>
</feature>
<evidence type="ECO:0000259" key="10">
    <source>
        <dbReference type="Pfam" id="PF00520"/>
    </source>
</evidence>
<keyword evidence="3 9" id="KW-0812">Transmembrane</keyword>
<feature type="compositionally biased region" description="Polar residues" evidence="8">
    <location>
        <begin position="1354"/>
        <end position="1368"/>
    </location>
</feature>
<feature type="compositionally biased region" description="Basic and acidic residues" evidence="8">
    <location>
        <begin position="840"/>
        <end position="849"/>
    </location>
</feature>
<feature type="compositionally biased region" description="Basic residues" evidence="8">
    <location>
        <begin position="1804"/>
        <end position="1814"/>
    </location>
</feature>
<comment type="subcellular location">
    <subcellularLocation>
        <location evidence="1">Membrane</location>
        <topology evidence="1">Multi-pass membrane protein</topology>
    </subcellularLocation>
</comment>
<dbReference type="InterPro" id="IPR032415">
    <property type="entry name" value="TRPM_tetra"/>
</dbReference>
<accession>A0AAV7X5A7</accession>
<feature type="region of interest" description="Disordered" evidence="8">
    <location>
        <begin position="1"/>
        <end position="25"/>
    </location>
</feature>
<evidence type="ECO:0000256" key="8">
    <source>
        <dbReference type="SAM" id="MobiDB-lite"/>
    </source>
</evidence>
<evidence type="ECO:0000259" key="11">
    <source>
        <dbReference type="Pfam" id="PF16519"/>
    </source>
</evidence>